<sequence>MKQLAQQIDKDYVNRSPVVVGMLKGSFIFLADLIRQMQTPIKNIELFRSLKLW</sequence>
<evidence type="ECO:0000313" key="1">
    <source>
        <dbReference type="EMBL" id="MFB2893749.1"/>
    </source>
</evidence>
<dbReference type="Gene3D" id="3.40.50.2020">
    <property type="match status" value="1"/>
</dbReference>
<comment type="caution">
    <text evidence="1">The sequence shown here is derived from an EMBL/GenBank/DDBJ whole genome shotgun (WGS) entry which is preliminary data.</text>
</comment>
<dbReference type="EMBL" id="JBHFNR010000083">
    <property type="protein sequence ID" value="MFB2893749.1"/>
    <property type="molecule type" value="Genomic_DNA"/>
</dbReference>
<accession>A0ABV4XS32</accession>
<reference evidence="1 2" key="1">
    <citation type="submission" date="2024-09" db="EMBL/GenBank/DDBJ databases">
        <title>Floridaenema gen nov. (Aerosakkonemataceae, Aerosakkonematales ord. nov., Cyanobacteria) from benthic tropical and subtropical fresh waters, with the description of four new species.</title>
        <authorList>
            <person name="Moretto J.A."/>
            <person name="Berthold D.E."/>
            <person name="Lefler F.W."/>
            <person name="Huang I.-S."/>
            <person name="Laughinghouse H. IV."/>
        </authorList>
    </citation>
    <scope>NUCLEOTIDE SEQUENCE [LARGE SCALE GENOMIC DNA]</scope>
    <source>
        <strain evidence="1 2">BLCC-F50</strain>
    </source>
</reference>
<gene>
    <name evidence="1" type="ORF">ACE1CI_12625</name>
</gene>
<evidence type="ECO:0008006" key="3">
    <source>
        <dbReference type="Google" id="ProtNLM"/>
    </source>
</evidence>
<evidence type="ECO:0000313" key="2">
    <source>
        <dbReference type="Proteomes" id="UP001576784"/>
    </source>
</evidence>
<dbReference type="InterPro" id="IPR029057">
    <property type="entry name" value="PRTase-like"/>
</dbReference>
<dbReference type="RefSeq" id="WP_413263406.1">
    <property type="nucleotide sequence ID" value="NZ_JBHFNR010000083.1"/>
</dbReference>
<keyword evidence="2" id="KW-1185">Reference proteome</keyword>
<dbReference type="SUPFAM" id="SSF53271">
    <property type="entry name" value="PRTase-like"/>
    <property type="match status" value="1"/>
</dbReference>
<proteinExistence type="predicted"/>
<protein>
    <recommendedName>
        <fullName evidence="3">Hypoxanthine phosphoribosyltransferase</fullName>
    </recommendedName>
</protein>
<dbReference type="Proteomes" id="UP001576784">
    <property type="component" value="Unassembled WGS sequence"/>
</dbReference>
<organism evidence="1 2">
    <name type="scientific">Floridaenema flaviceps BLCC-F50</name>
    <dbReference type="NCBI Taxonomy" id="3153642"/>
    <lineage>
        <taxon>Bacteria</taxon>
        <taxon>Bacillati</taxon>
        <taxon>Cyanobacteriota</taxon>
        <taxon>Cyanophyceae</taxon>
        <taxon>Oscillatoriophycideae</taxon>
        <taxon>Aerosakkonematales</taxon>
        <taxon>Aerosakkonemataceae</taxon>
        <taxon>Floridanema</taxon>
        <taxon>Floridanema flaviceps</taxon>
    </lineage>
</organism>
<name>A0ABV4XS32_9CYAN</name>